<proteinExistence type="predicted"/>
<gene>
    <name evidence="2" type="ORF">G7Y89_g13190</name>
</gene>
<keyword evidence="3" id="KW-1185">Reference proteome</keyword>
<reference evidence="2 3" key="1">
    <citation type="submission" date="2020-03" db="EMBL/GenBank/DDBJ databases">
        <title>Draft Genome Sequence of Cudoniella acicularis.</title>
        <authorList>
            <person name="Buettner E."/>
            <person name="Kellner H."/>
        </authorList>
    </citation>
    <scope>NUCLEOTIDE SEQUENCE [LARGE SCALE GENOMIC DNA]</scope>
    <source>
        <strain evidence="2 3">DSM 108380</strain>
    </source>
</reference>
<name>A0A8H4R908_9HELO</name>
<feature type="region of interest" description="Disordered" evidence="1">
    <location>
        <begin position="319"/>
        <end position="342"/>
    </location>
</feature>
<accession>A0A8H4R908</accession>
<protein>
    <submittedName>
        <fullName evidence="2">Uncharacterized protein</fullName>
    </submittedName>
</protein>
<organism evidence="2 3">
    <name type="scientific">Cudoniella acicularis</name>
    <dbReference type="NCBI Taxonomy" id="354080"/>
    <lineage>
        <taxon>Eukaryota</taxon>
        <taxon>Fungi</taxon>
        <taxon>Dikarya</taxon>
        <taxon>Ascomycota</taxon>
        <taxon>Pezizomycotina</taxon>
        <taxon>Leotiomycetes</taxon>
        <taxon>Helotiales</taxon>
        <taxon>Tricladiaceae</taxon>
        <taxon>Cudoniella</taxon>
    </lineage>
</organism>
<feature type="compositionally biased region" description="Basic and acidic residues" evidence="1">
    <location>
        <begin position="379"/>
        <end position="390"/>
    </location>
</feature>
<feature type="region of interest" description="Disordered" evidence="1">
    <location>
        <begin position="365"/>
        <end position="424"/>
    </location>
</feature>
<evidence type="ECO:0000256" key="1">
    <source>
        <dbReference type="SAM" id="MobiDB-lite"/>
    </source>
</evidence>
<dbReference type="Proteomes" id="UP000566819">
    <property type="component" value="Unassembled WGS sequence"/>
</dbReference>
<sequence length="424" mass="49049">MSSTEQQGPQGQNKVQHDKVAKFFDNHWLTERSCHRNFKEDLEASKELKGGEHTNINLAVSRIHNTRQSSISRFTIEVFKTLTFEAPQCSTDTQLERLMDKWYKPFNVLFFFGAMPWRDHRFSCVNLGRLERWVSGVKKDHPRRVAYYKHENRILILSKSSKYPTTQTEGYQHVCMLLHCILQAFLGRYGCKCFTEHPLCCYLTTWDPRCGGVGKSIHEAAWIEPALTIQKAFQKMVDFPVDLDIPMGVEMEIKRSNWCPDDWLRQRWGYKVMVDPEVELIRNGPWIRRWDRTVRRKLREKKGKDALLREGFRYLGVESELDSGSDSDSDSDTDGDVHDGEYDVDLLSDTDECLLCQECAKNKPHLGGEDAGLDSDTESDLRLDHHKDPFSDSVISLFSQRVESEEDPFSESAEHPLGQEGESD</sequence>
<evidence type="ECO:0000313" key="3">
    <source>
        <dbReference type="Proteomes" id="UP000566819"/>
    </source>
</evidence>
<feature type="compositionally biased region" description="Acidic residues" evidence="1">
    <location>
        <begin position="319"/>
        <end position="334"/>
    </location>
</feature>
<dbReference type="EMBL" id="JAAMPI010001500">
    <property type="protein sequence ID" value="KAF4624976.1"/>
    <property type="molecule type" value="Genomic_DNA"/>
</dbReference>
<dbReference type="AlphaFoldDB" id="A0A8H4R908"/>
<comment type="caution">
    <text evidence="2">The sequence shown here is derived from an EMBL/GenBank/DDBJ whole genome shotgun (WGS) entry which is preliminary data.</text>
</comment>
<evidence type="ECO:0000313" key="2">
    <source>
        <dbReference type="EMBL" id="KAF4624976.1"/>
    </source>
</evidence>